<feature type="domain" description="FAS1-like dehydratase" evidence="1">
    <location>
        <begin position="12"/>
        <end position="165"/>
    </location>
</feature>
<gene>
    <name evidence="2" type="ORF">KZZ10_03645</name>
</gene>
<dbReference type="InterPro" id="IPR029069">
    <property type="entry name" value="HotDog_dom_sf"/>
</dbReference>
<dbReference type="RefSeq" id="WP_259660152.1">
    <property type="nucleotide sequence ID" value="NZ_JAHXRI010000006.1"/>
</dbReference>
<evidence type="ECO:0000259" key="1">
    <source>
        <dbReference type="Pfam" id="PF13452"/>
    </source>
</evidence>
<reference evidence="2" key="1">
    <citation type="submission" date="2021-07" db="EMBL/GenBank/DDBJ databases">
        <title>New genus and species of the family Alcaligenaceae.</title>
        <authorList>
            <person name="Hahn M.W."/>
        </authorList>
    </citation>
    <scope>NUCLEOTIDE SEQUENCE</scope>
    <source>
        <strain evidence="2">LF4-65</strain>
    </source>
</reference>
<organism evidence="2 3">
    <name type="scientific">Zwartia hollandica</name>
    <dbReference type="NCBI Taxonomy" id="324606"/>
    <lineage>
        <taxon>Bacteria</taxon>
        <taxon>Pseudomonadati</taxon>
        <taxon>Pseudomonadota</taxon>
        <taxon>Betaproteobacteria</taxon>
        <taxon>Burkholderiales</taxon>
        <taxon>Alcaligenaceae</taxon>
        <taxon>Zwartia</taxon>
    </lineage>
</organism>
<dbReference type="InterPro" id="IPR039569">
    <property type="entry name" value="FAS1-like_DH_region"/>
</dbReference>
<accession>A0A953T6E4</accession>
<proteinExistence type="predicted"/>
<name>A0A953T6E4_9BURK</name>
<evidence type="ECO:0000313" key="2">
    <source>
        <dbReference type="EMBL" id="MBZ1349729.1"/>
    </source>
</evidence>
<keyword evidence="3" id="KW-1185">Reference proteome</keyword>
<dbReference type="Gene3D" id="3.10.129.10">
    <property type="entry name" value="Hotdog Thioesterase"/>
    <property type="match status" value="1"/>
</dbReference>
<comment type="caution">
    <text evidence="2">The sequence shown here is derived from an EMBL/GenBank/DDBJ whole genome shotgun (WGS) entry which is preliminary data.</text>
</comment>
<dbReference type="Proteomes" id="UP000739565">
    <property type="component" value="Unassembled WGS sequence"/>
</dbReference>
<protein>
    <submittedName>
        <fullName evidence="2">MaoC family dehydratase N-terminal domain-containing protein</fullName>
    </submittedName>
</protein>
<dbReference type="AlphaFoldDB" id="A0A953T6E4"/>
<evidence type="ECO:0000313" key="3">
    <source>
        <dbReference type="Proteomes" id="UP000739565"/>
    </source>
</evidence>
<sequence>MSAFSDSLKKYIGMKSETEIACDPVEHGAVRRYAQAIMYEDPIFAKACENNERYGGPVAPPLFPTHLFRRPLGTEDPIQANARNPDFDGIVAATSSQGLPNIEPLNGYALLNGGSEIEFFRYALRGERVKLVSHYADIIEKETSKGPIVLVVTESEYRTGEGELLIRTRRTQIRRK</sequence>
<dbReference type="EMBL" id="JAHXRI010000006">
    <property type="protein sequence ID" value="MBZ1349729.1"/>
    <property type="molecule type" value="Genomic_DNA"/>
</dbReference>
<dbReference type="Pfam" id="PF13452">
    <property type="entry name" value="FAS1_DH_region"/>
    <property type="match status" value="1"/>
</dbReference>
<dbReference type="SUPFAM" id="SSF54637">
    <property type="entry name" value="Thioesterase/thiol ester dehydrase-isomerase"/>
    <property type="match status" value="1"/>
</dbReference>